<dbReference type="AlphaFoldDB" id="A0A5S5BYH5"/>
<dbReference type="PROSITE" id="PS50983">
    <property type="entry name" value="FE_B12_PBP"/>
    <property type="match status" value="1"/>
</dbReference>
<keyword evidence="8" id="KW-1185">Reference proteome</keyword>
<dbReference type="GO" id="GO:1901678">
    <property type="term" value="P:iron coordination entity transport"/>
    <property type="evidence" value="ECO:0007669"/>
    <property type="project" value="UniProtKB-ARBA"/>
</dbReference>
<sequence>MRQFYLPCIFALVLILSACGSNATNSASTATNSASNEAESATITYQSESGPIEVPANPQRVIALSGFPGDVLKLGVNVVGVDSWSKANPTFEEQLKDVQEVSAENLETIIELKPDLIIGLSSIKNIDKLNEIAPTVTYTWGKLDYLTQHLEIGKLLNKEQEAQAWIDDFKQRAQTIGEDVRAKVGEDATISVFETYEKEIFAFGDHFGRGTEILYHEMGLKMPEKLKAFISETGYNTISAEVLPEYAGDFIVISKYSTADNSFQQTETYKNIPAVKNNRVFELDGRSSSYTDPITLEMQLEFFKKSFLDN</sequence>
<dbReference type="RefSeq" id="WP_148931671.1">
    <property type="nucleotide sequence ID" value="NZ_VNHS01000009.1"/>
</dbReference>
<feature type="domain" description="Fe/B12 periplasmic-binding" evidence="6">
    <location>
        <begin position="59"/>
        <end position="310"/>
    </location>
</feature>
<dbReference type="Pfam" id="PF01497">
    <property type="entry name" value="Peripla_BP_2"/>
    <property type="match status" value="1"/>
</dbReference>
<evidence type="ECO:0000259" key="6">
    <source>
        <dbReference type="PROSITE" id="PS50983"/>
    </source>
</evidence>
<evidence type="ECO:0000256" key="2">
    <source>
        <dbReference type="ARBA" id="ARBA00008814"/>
    </source>
</evidence>
<comment type="subcellular location">
    <subcellularLocation>
        <location evidence="1">Cell envelope</location>
    </subcellularLocation>
</comment>
<evidence type="ECO:0000256" key="1">
    <source>
        <dbReference type="ARBA" id="ARBA00004196"/>
    </source>
</evidence>
<keyword evidence="3" id="KW-0813">Transport</keyword>
<comment type="similarity">
    <text evidence="2">Belongs to the bacterial solute-binding protein 8 family.</text>
</comment>
<gene>
    <name evidence="7" type="ORF">BCM02_109353</name>
</gene>
<evidence type="ECO:0000256" key="5">
    <source>
        <dbReference type="SAM" id="SignalP"/>
    </source>
</evidence>
<evidence type="ECO:0000313" key="7">
    <source>
        <dbReference type="EMBL" id="TYP72074.1"/>
    </source>
</evidence>
<dbReference type="Gene3D" id="3.40.50.1980">
    <property type="entry name" value="Nitrogenase molybdenum iron protein domain"/>
    <property type="match status" value="2"/>
</dbReference>
<dbReference type="CDD" id="cd01138">
    <property type="entry name" value="FeuA"/>
    <property type="match status" value="1"/>
</dbReference>
<dbReference type="FunFam" id="3.40.50.1980:FF:000017">
    <property type="entry name" value="ABC transporter substrate-binding protein"/>
    <property type="match status" value="1"/>
</dbReference>
<comment type="caution">
    <text evidence="7">The sequence shown here is derived from an EMBL/GenBank/DDBJ whole genome shotgun (WGS) entry which is preliminary data.</text>
</comment>
<proteinExistence type="inferred from homology"/>
<evidence type="ECO:0000256" key="3">
    <source>
        <dbReference type="ARBA" id="ARBA00022448"/>
    </source>
</evidence>
<evidence type="ECO:0000313" key="8">
    <source>
        <dbReference type="Proteomes" id="UP000323257"/>
    </source>
</evidence>
<accession>A0A5S5BYH5</accession>
<dbReference type="SUPFAM" id="SSF53807">
    <property type="entry name" value="Helical backbone' metal receptor"/>
    <property type="match status" value="1"/>
</dbReference>
<dbReference type="OrthoDB" id="2241086at2"/>
<protein>
    <submittedName>
        <fullName evidence="7">Iron complex transport system substrate-binding protein</fullName>
    </submittedName>
</protein>
<dbReference type="InterPro" id="IPR002491">
    <property type="entry name" value="ABC_transptr_periplasmic_BD"/>
</dbReference>
<dbReference type="InterPro" id="IPR051313">
    <property type="entry name" value="Bact_iron-sidero_bind"/>
</dbReference>
<dbReference type="PROSITE" id="PS51257">
    <property type="entry name" value="PROKAR_LIPOPROTEIN"/>
    <property type="match status" value="1"/>
</dbReference>
<dbReference type="GO" id="GO:0030288">
    <property type="term" value="C:outer membrane-bounded periplasmic space"/>
    <property type="evidence" value="ECO:0007669"/>
    <property type="project" value="TreeGrafter"/>
</dbReference>
<reference evidence="7 8" key="1">
    <citation type="submission" date="2019-07" db="EMBL/GenBank/DDBJ databases">
        <title>Genomic Encyclopedia of Type Strains, Phase III (KMG-III): the genomes of soil and plant-associated and newly described type strains.</title>
        <authorList>
            <person name="Whitman W."/>
        </authorList>
    </citation>
    <scope>NUCLEOTIDE SEQUENCE [LARGE SCALE GENOMIC DNA]</scope>
    <source>
        <strain evidence="7 8">BL24</strain>
    </source>
</reference>
<evidence type="ECO:0000256" key="4">
    <source>
        <dbReference type="ARBA" id="ARBA00022729"/>
    </source>
</evidence>
<dbReference type="PANTHER" id="PTHR30532:SF26">
    <property type="entry name" value="IRON(3+)-HYDROXAMATE-BINDING PROTEIN FHUD"/>
    <property type="match status" value="1"/>
</dbReference>
<organism evidence="7 8">
    <name type="scientific">Paenibacillus methanolicus</name>
    <dbReference type="NCBI Taxonomy" id="582686"/>
    <lineage>
        <taxon>Bacteria</taxon>
        <taxon>Bacillati</taxon>
        <taxon>Bacillota</taxon>
        <taxon>Bacilli</taxon>
        <taxon>Bacillales</taxon>
        <taxon>Paenibacillaceae</taxon>
        <taxon>Paenibacillus</taxon>
    </lineage>
</organism>
<keyword evidence="4 5" id="KW-0732">Signal</keyword>
<dbReference type="PANTHER" id="PTHR30532">
    <property type="entry name" value="IRON III DICITRATE-BINDING PERIPLASMIC PROTEIN"/>
    <property type="match status" value="1"/>
</dbReference>
<name>A0A5S5BYH5_9BACL</name>
<dbReference type="Proteomes" id="UP000323257">
    <property type="component" value="Unassembled WGS sequence"/>
</dbReference>
<feature type="chain" id="PRO_5039300395" evidence="5">
    <location>
        <begin position="24"/>
        <end position="310"/>
    </location>
</feature>
<dbReference type="EMBL" id="VNHS01000009">
    <property type="protein sequence ID" value="TYP72074.1"/>
    <property type="molecule type" value="Genomic_DNA"/>
</dbReference>
<feature type="signal peptide" evidence="5">
    <location>
        <begin position="1"/>
        <end position="23"/>
    </location>
</feature>